<protein>
    <submittedName>
        <fullName evidence="2">Uncharacterized protein</fullName>
    </submittedName>
</protein>
<gene>
    <name evidence="2" type="ORF">C2G38_2284779</name>
</gene>
<feature type="transmembrane region" description="Helical" evidence="1">
    <location>
        <begin position="37"/>
        <end position="60"/>
    </location>
</feature>
<keyword evidence="3" id="KW-1185">Reference proteome</keyword>
<evidence type="ECO:0000313" key="3">
    <source>
        <dbReference type="Proteomes" id="UP000266673"/>
    </source>
</evidence>
<name>A0A397U5C3_9GLOM</name>
<comment type="caution">
    <text evidence="2">The sequence shown here is derived from an EMBL/GenBank/DDBJ whole genome shotgun (WGS) entry which is preliminary data.</text>
</comment>
<dbReference type="AlphaFoldDB" id="A0A397U5C3"/>
<organism evidence="2 3">
    <name type="scientific">Gigaspora rosea</name>
    <dbReference type="NCBI Taxonomy" id="44941"/>
    <lineage>
        <taxon>Eukaryota</taxon>
        <taxon>Fungi</taxon>
        <taxon>Fungi incertae sedis</taxon>
        <taxon>Mucoromycota</taxon>
        <taxon>Glomeromycotina</taxon>
        <taxon>Glomeromycetes</taxon>
        <taxon>Diversisporales</taxon>
        <taxon>Gigasporaceae</taxon>
        <taxon>Gigaspora</taxon>
    </lineage>
</organism>
<keyword evidence="1" id="KW-1133">Transmembrane helix</keyword>
<proteinExistence type="predicted"/>
<dbReference type="EMBL" id="QKWP01002223">
    <property type="protein sequence ID" value="RIB04237.1"/>
    <property type="molecule type" value="Genomic_DNA"/>
</dbReference>
<keyword evidence="1" id="KW-0812">Transmembrane</keyword>
<evidence type="ECO:0000256" key="1">
    <source>
        <dbReference type="SAM" id="Phobius"/>
    </source>
</evidence>
<sequence length="180" mass="21366">MELDKTNNITKIYLPQEEPKTCLLYNKPEPLFETNGAILTLIMILACLYNFHLRYIIIFLKNNMTCPQYQQPIYSKDDNNTLILLKEEEYIVEKLFKYLSKELQNFSPISKSMDIENSITFEMIFVKIYNKIVQAKKIFEEKICKVSSAKYGVLDSYYLLREVLVKKLAEFEIYYLFQTA</sequence>
<dbReference type="Proteomes" id="UP000266673">
    <property type="component" value="Unassembled WGS sequence"/>
</dbReference>
<accession>A0A397U5C3</accession>
<evidence type="ECO:0000313" key="2">
    <source>
        <dbReference type="EMBL" id="RIB04237.1"/>
    </source>
</evidence>
<keyword evidence="1" id="KW-0472">Membrane</keyword>
<reference evidence="2 3" key="1">
    <citation type="submission" date="2018-06" db="EMBL/GenBank/DDBJ databases">
        <title>Comparative genomics reveals the genomic features of Rhizophagus irregularis, R. cerebriforme, R. diaphanum and Gigaspora rosea, and their symbiotic lifestyle signature.</title>
        <authorList>
            <person name="Morin E."/>
            <person name="San Clemente H."/>
            <person name="Chen E.C.H."/>
            <person name="De La Providencia I."/>
            <person name="Hainaut M."/>
            <person name="Kuo A."/>
            <person name="Kohler A."/>
            <person name="Murat C."/>
            <person name="Tang N."/>
            <person name="Roy S."/>
            <person name="Loubradou J."/>
            <person name="Henrissat B."/>
            <person name="Grigoriev I.V."/>
            <person name="Corradi N."/>
            <person name="Roux C."/>
            <person name="Martin F.M."/>
        </authorList>
    </citation>
    <scope>NUCLEOTIDE SEQUENCE [LARGE SCALE GENOMIC DNA]</scope>
    <source>
        <strain evidence="2 3">DAOM 194757</strain>
    </source>
</reference>
<dbReference type="OrthoDB" id="2415317at2759"/>